<feature type="domain" description="MULE transposase" evidence="2">
    <location>
        <begin position="172"/>
        <end position="264"/>
    </location>
</feature>
<keyword evidence="4" id="KW-1185">Reference proteome</keyword>
<gene>
    <name evidence="3" type="ORF">FWK35_00024905</name>
</gene>
<dbReference type="InterPro" id="IPR013083">
    <property type="entry name" value="Znf_RING/FYVE/PHD"/>
</dbReference>
<evidence type="ECO:0000313" key="3">
    <source>
        <dbReference type="EMBL" id="KAF0729822.1"/>
    </source>
</evidence>
<sequence>MELVKVLKISGKKRGTYVFKGDDGNFYHKKDTSGDNIIVRCQLWRRKDQHCPAKGKISLGTSDLYLYTPHRHSNLIKLIFNEVLSQPEFSVINLPFKEMKRQMSRAKRLNHPPEPNSMNEFKHQMEGANNITMDGECFYVGTTGNGGNEGFSIVFIASKLKKVLSSGTDFIMDGTFKAAPKFRGECIQLFVIMGIAMDVGFPIVYALMSEKTEDAYCALFNFIKTEIEINWNPSSVAIDFEKASIAAIRKIFPLANIYGCFFHHSQCIWRKIQQKGLTQLYRNNSLINILFRMFMAIPLLPQHKIHTWISGHLGSFLSVSNRVRRTNYSLEFSHRHLMAHINGVDIAEKLPRKWKKQNKRIRVATKRLQERRFNVLEFLKYTKHSTPSFDLENDEADENNDLIEETVPLQTGTISRNGSSSPLINSPFASDIENVSENESNEMSPDAQLNAQDSDNSMVSFNMFVPMRRRVNVLSDHSNDETIHLDENEEPRQEEYQWNEQDFIIAEELDPDVMFMMELDNRRRMAEIEDLPFVQVQLGSNSDTIENIDTIYVVCHDSPRTHVFIPCGHRPVCGDCLLLLNPKRCPLRNQPFTTYTRIWS</sequence>
<accession>A0A6G0WQX0</accession>
<dbReference type="Gene3D" id="3.30.40.10">
    <property type="entry name" value="Zinc/RING finger domain, C3HC4 (zinc finger)"/>
    <property type="match status" value="1"/>
</dbReference>
<protein>
    <submittedName>
        <fullName evidence="3">E3 ubiquitin-protein ligase SPL1-like</fullName>
    </submittedName>
</protein>
<name>A0A6G0WQX0_APHCR</name>
<feature type="region of interest" description="Disordered" evidence="1">
    <location>
        <begin position="434"/>
        <end position="453"/>
    </location>
</feature>
<dbReference type="InterPro" id="IPR018289">
    <property type="entry name" value="MULE_transposase_dom"/>
</dbReference>
<dbReference type="Pfam" id="PF13920">
    <property type="entry name" value="zf-C3HC4_3"/>
    <property type="match status" value="1"/>
</dbReference>
<dbReference type="OrthoDB" id="6625214at2759"/>
<reference evidence="3 4" key="1">
    <citation type="submission" date="2019-08" db="EMBL/GenBank/DDBJ databases">
        <title>Whole genome of Aphis craccivora.</title>
        <authorList>
            <person name="Voronova N.V."/>
            <person name="Shulinski R.S."/>
            <person name="Bandarenka Y.V."/>
            <person name="Zhorov D.G."/>
            <person name="Warner D."/>
        </authorList>
    </citation>
    <scope>NUCLEOTIDE SEQUENCE [LARGE SCALE GENOMIC DNA]</scope>
    <source>
        <strain evidence="3">180601</strain>
        <tissue evidence="3">Whole Body</tissue>
    </source>
</reference>
<dbReference type="AlphaFoldDB" id="A0A6G0WQX0"/>
<organism evidence="3 4">
    <name type="scientific">Aphis craccivora</name>
    <name type="common">Cowpea aphid</name>
    <dbReference type="NCBI Taxonomy" id="307492"/>
    <lineage>
        <taxon>Eukaryota</taxon>
        <taxon>Metazoa</taxon>
        <taxon>Ecdysozoa</taxon>
        <taxon>Arthropoda</taxon>
        <taxon>Hexapoda</taxon>
        <taxon>Insecta</taxon>
        <taxon>Pterygota</taxon>
        <taxon>Neoptera</taxon>
        <taxon>Paraneoptera</taxon>
        <taxon>Hemiptera</taxon>
        <taxon>Sternorrhyncha</taxon>
        <taxon>Aphidomorpha</taxon>
        <taxon>Aphidoidea</taxon>
        <taxon>Aphididae</taxon>
        <taxon>Aphidini</taxon>
        <taxon>Aphis</taxon>
        <taxon>Aphis</taxon>
    </lineage>
</organism>
<comment type="caution">
    <text evidence="3">The sequence shown here is derived from an EMBL/GenBank/DDBJ whole genome shotgun (WGS) entry which is preliminary data.</text>
</comment>
<evidence type="ECO:0000256" key="1">
    <source>
        <dbReference type="SAM" id="MobiDB-lite"/>
    </source>
</evidence>
<dbReference type="Pfam" id="PF10551">
    <property type="entry name" value="MULE"/>
    <property type="match status" value="1"/>
</dbReference>
<evidence type="ECO:0000313" key="4">
    <source>
        <dbReference type="Proteomes" id="UP000478052"/>
    </source>
</evidence>
<dbReference type="Proteomes" id="UP000478052">
    <property type="component" value="Unassembled WGS sequence"/>
</dbReference>
<dbReference type="EMBL" id="VUJU01008504">
    <property type="protein sequence ID" value="KAF0729822.1"/>
    <property type="molecule type" value="Genomic_DNA"/>
</dbReference>
<proteinExistence type="predicted"/>
<evidence type="ECO:0000259" key="2">
    <source>
        <dbReference type="Pfam" id="PF10551"/>
    </source>
</evidence>